<dbReference type="AlphaFoldDB" id="A0A0D8ZTE6"/>
<dbReference type="Proteomes" id="UP000032452">
    <property type="component" value="Unassembled WGS sequence"/>
</dbReference>
<proteinExistence type="predicted"/>
<name>A0A0D8ZTE6_9CYAN</name>
<protein>
    <submittedName>
        <fullName evidence="1">Uncharacterized protein</fullName>
    </submittedName>
</protein>
<reference evidence="1 2" key="1">
    <citation type="submission" date="2015-02" db="EMBL/GenBank/DDBJ databases">
        <title>Draft genome of a novel marine cyanobacterium (Chroococcales) isolated from South Atlantic Ocean.</title>
        <authorList>
            <person name="Rigonato J."/>
            <person name="Alvarenga D.O."/>
            <person name="Branco L.H."/>
            <person name="Varani A.M."/>
            <person name="Brandini F.P."/>
            <person name="Fiore M.F."/>
        </authorList>
    </citation>
    <scope>NUCLEOTIDE SEQUENCE [LARGE SCALE GENOMIC DNA]</scope>
    <source>
        <strain evidence="1 2">CENA595</strain>
    </source>
</reference>
<dbReference type="EMBL" id="JYON01000008">
    <property type="protein sequence ID" value="KJH72015.1"/>
    <property type="molecule type" value="Genomic_DNA"/>
</dbReference>
<sequence length="220" mass="23340">MAAIALLLSSLALLGTGLTLFQVSQLRQELSQVRDSINSLSAANSNAQTQAPLTAQTNDGTSATYSAVPLNTVPPTTVSPTAPNPTITQAPVSNAGIQPGQFVQPAFKTKGQVELLQVNRVKSQPDVVNVQVRVRLLRPQEAVGSDAMYIGGATARNPETSETYQAVDDKSTGTVSLYSMKIANQSSADAYVWLQIPKEVSNVDIYIPNTQAFQNVPIAN</sequence>
<keyword evidence="2" id="KW-1185">Reference proteome</keyword>
<organism evidence="1 2">
    <name type="scientific">Aliterella atlantica CENA595</name>
    <dbReference type="NCBI Taxonomy" id="1618023"/>
    <lineage>
        <taxon>Bacteria</taxon>
        <taxon>Bacillati</taxon>
        <taxon>Cyanobacteriota</taxon>
        <taxon>Cyanophyceae</taxon>
        <taxon>Chroococcidiopsidales</taxon>
        <taxon>Aliterellaceae</taxon>
        <taxon>Aliterella</taxon>
    </lineage>
</organism>
<dbReference type="OrthoDB" id="513121at2"/>
<comment type="caution">
    <text evidence="1">The sequence shown here is derived from an EMBL/GenBank/DDBJ whole genome shotgun (WGS) entry which is preliminary data.</text>
</comment>
<gene>
    <name evidence="1" type="ORF">UH38_09330</name>
</gene>
<evidence type="ECO:0000313" key="2">
    <source>
        <dbReference type="Proteomes" id="UP000032452"/>
    </source>
</evidence>
<accession>A0A0D8ZTE6</accession>
<evidence type="ECO:0000313" key="1">
    <source>
        <dbReference type="EMBL" id="KJH72015.1"/>
    </source>
</evidence>